<proteinExistence type="predicted"/>
<dbReference type="OrthoDB" id="9797543at2"/>
<organism evidence="4 5">
    <name type="scientific">Sutcliffiella horikoshii</name>
    <dbReference type="NCBI Taxonomy" id="79883"/>
    <lineage>
        <taxon>Bacteria</taxon>
        <taxon>Bacillati</taxon>
        <taxon>Bacillota</taxon>
        <taxon>Bacilli</taxon>
        <taxon>Bacillales</taxon>
        <taxon>Bacillaceae</taxon>
        <taxon>Sutcliffiella</taxon>
    </lineage>
</organism>
<sequence>MLTELGNRLKQAREEKGLSLEDLQTVTKIQKRYLIGIEEGNYSIMPGQFYARAFIRQYSEAVGLDPELIFEEYQNDIPANDKDEIPQLSRVKTRKQVPTSSKNTKVFNFIPKVLMFLAFVAVVAIIYVLFQNWGVGSSSDTQQDNKNVVYDPADTANEGQDENETEDTKEEQPEETEEEAVEEEEPVEEKPTTGTLTEVSSNSPNAILELKDTDKFEVEIAADGGNTWVGVNNADGDYYLNKELKDGNSETIDLSSEKEILLNVGWVPATKIKINGEVFEFPFPVKDVTTQKVTIKFVPNGQQ</sequence>
<gene>
    <name evidence="4" type="ORF">FZC75_07485</name>
</gene>
<dbReference type="InterPro" id="IPR010982">
    <property type="entry name" value="Lambda_DNA-bd_dom_sf"/>
</dbReference>
<dbReference type="PROSITE" id="PS50943">
    <property type="entry name" value="HTH_CROC1"/>
    <property type="match status" value="1"/>
</dbReference>
<dbReference type="SMART" id="SM00530">
    <property type="entry name" value="HTH_XRE"/>
    <property type="match status" value="1"/>
</dbReference>
<protein>
    <submittedName>
        <fullName evidence="4">Helix-turn-helix domain-containing protein</fullName>
    </submittedName>
</protein>
<reference evidence="4 5" key="1">
    <citation type="submission" date="2019-08" db="EMBL/GenBank/DDBJ databases">
        <title>Bacillus genomes from the desert of Cuatro Cienegas, Coahuila.</title>
        <authorList>
            <person name="Olmedo-Alvarez G."/>
        </authorList>
    </citation>
    <scope>NUCLEOTIDE SEQUENCE [LARGE SCALE GENOMIC DNA]</scope>
    <source>
        <strain evidence="4 5">CH98b_3T</strain>
    </source>
</reference>
<dbReference type="GO" id="GO:0003677">
    <property type="term" value="F:DNA binding"/>
    <property type="evidence" value="ECO:0007669"/>
    <property type="project" value="InterPro"/>
</dbReference>
<evidence type="ECO:0000256" key="2">
    <source>
        <dbReference type="SAM" id="Phobius"/>
    </source>
</evidence>
<feature type="compositionally biased region" description="Polar residues" evidence="1">
    <location>
        <begin position="137"/>
        <end position="146"/>
    </location>
</feature>
<dbReference type="EMBL" id="VTET01000003">
    <property type="protein sequence ID" value="TYS72906.1"/>
    <property type="molecule type" value="Genomic_DNA"/>
</dbReference>
<keyword evidence="2" id="KW-0472">Membrane</keyword>
<feature type="compositionally biased region" description="Acidic residues" evidence="1">
    <location>
        <begin position="159"/>
        <end position="187"/>
    </location>
</feature>
<comment type="caution">
    <text evidence="4">The sequence shown here is derived from an EMBL/GenBank/DDBJ whole genome shotgun (WGS) entry which is preliminary data.</text>
</comment>
<dbReference type="PANTHER" id="PTHR34475">
    <property type="match status" value="1"/>
</dbReference>
<name>A0A5D4TFL7_9BACI</name>
<dbReference type="InterPro" id="IPR025194">
    <property type="entry name" value="RodZ-like_C"/>
</dbReference>
<dbReference type="Gene3D" id="1.10.260.40">
    <property type="entry name" value="lambda repressor-like DNA-binding domains"/>
    <property type="match status" value="1"/>
</dbReference>
<dbReference type="InterPro" id="IPR001387">
    <property type="entry name" value="Cro/C1-type_HTH"/>
</dbReference>
<dbReference type="Proteomes" id="UP000324517">
    <property type="component" value="Unassembled WGS sequence"/>
</dbReference>
<evidence type="ECO:0000256" key="1">
    <source>
        <dbReference type="SAM" id="MobiDB-lite"/>
    </source>
</evidence>
<keyword evidence="2" id="KW-0812">Transmembrane</keyword>
<dbReference type="CDD" id="cd00093">
    <property type="entry name" value="HTH_XRE"/>
    <property type="match status" value="1"/>
</dbReference>
<dbReference type="Pfam" id="PF13464">
    <property type="entry name" value="RodZ_C"/>
    <property type="match status" value="1"/>
</dbReference>
<accession>A0A5D4TFL7</accession>
<feature type="region of interest" description="Disordered" evidence="1">
    <location>
        <begin position="137"/>
        <end position="202"/>
    </location>
</feature>
<dbReference type="AlphaFoldDB" id="A0A5D4TFL7"/>
<feature type="domain" description="HTH cro/C1-type" evidence="3">
    <location>
        <begin position="9"/>
        <end position="44"/>
    </location>
</feature>
<feature type="transmembrane region" description="Helical" evidence="2">
    <location>
        <begin position="109"/>
        <end position="130"/>
    </location>
</feature>
<dbReference type="SUPFAM" id="SSF47413">
    <property type="entry name" value="lambda repressor-like DNA-binding domains"/>
    <property type="match status" value="1"/>
</dbReference>
<evidence type="ECO:0000259" key="3">
    <source>
        <dbReference type="PROSITE" id="PS50943"/>
    </source>
</evidence>
<dbReference type="InterPro" id="IPR050400">
    <property type="entry name" value="Bact_Cytoskel_RodZ"/>
</dbReference>
<evidence type="ECO:0000313" key="5">
    <source>
        <dbReference type="Proteomes" id="UP000324517"/>
    </source>
</evidence>
<dbReference type="Pfam" id="PF13413">
    <property type="entry name" value="HTH_25"/>
    <property type="match status" value="1"/>
</dbReference>
<dbReference type="PANTHER" id="PTHR34475:SF1">
    <property type="entry name" value="CYTOSKELETON PROTEIN RODZ"/>
    <property type="match status" value="1"/>
</dbReference>
<evidence type="ECO:0000313" key="4">
    <source>
        <dbReference type="EMBL" id="TYS72906.1"/>
    </source>
</evidence>
<keyword evidence="2" id="KW-1133">Transmembrane helix</keyword>